<feature type="region of interest" description="Disordered" evidence="8">
    <location>
        <begin position="200"/>
        <end position="238"/>
    </location>
</feature>
<keyword evidence="13" id="KW-1185">Reference proteome</keyword>
<feature type="compositionally biased region" description="Low complexity" evidence="8">
    <location>
        <begin position="4177"/>
        <end position="4190"/>
    </location>
</feature>
<comment type="caution">
    <text evidence="12">The sequence shown here is derived from an EMBL/GenBank/DDBJ whole genome shotgun (WGS) entry which is preliminary data.</text>
</comment>
<accession>A0ABD3P494</accession>
<dbReference type="Pfam" id="PF07394">
    <property type="entry name" value="DUF1501"/>
    <property type="match status" value="1"/>
</dbReference>
<dbReference type="Pfam" id="PF24606">
    <property type="entry name" value="CEMIP_beta-hel"/>
    <property type="match status" value="1"/>
</dbReference>
<dbReference type="InterPro" id="IPR014917">
    <property type="entry name" value="DUF1800"/>
</dbReference>
<dbReference type="Gene3D" id="2.60.120.260">
    <property type="entry name" value="Galactose-binding domain-like"/>
    <property type="match status" value="6"/>
</dbReference>
<feature type="compositionally biased region" description="Polar residues" evidence="8">
    <location>
        <begin position="3976"/>
        <end position="4025"/>
    </location>
</feature>
<feature type="signal peptide" evidence="9">
    <location>
        <begin position="1"/>
        <end position="21"/>
    </location>
</feature>
<feature type="region of interest" description="Disordered" evidence="8">
    <location>
        <begin position="3970"/>
        <end position="4025"/>
    </location>
</feature>
<dbReference type="SUPFAM" id="SSF49785">
    <property type="entry name" value="Galactose-binding domain-like"/>
    <property type="match status" value="3"/>
</dbReference>
<dbReference type="SMART" id="SM00710">
    <property type="entry name" value="PbH1"/>
    <property type="match status" value="7"/>
</dbReference>
<evidence type="ECO:0008006" key="14">
    <source>
        <dbReference type="Google" id="ProtNLM"/>
    </source>
</evidence>
<evidence type="ECO:0000256" key="6">
    <source>
        <dbReference type="ARBA" id="ARBA00023136"/>
    </source>
</evidence>
<name>A0ABD3P494_9STRA</name>
<organism evidence="12 13">
    <name type="scientific">Cyclotella cryptica</name>
    <dbReference type="NCBI Taxonomy" id="29204"/>
    <lineage>
        <taxon>Eukaryota</taxon>
        <taxon>Sar</taxon>
        <taxon>Stramenopiles</taxon>
        <taxon>Ochrophyta</taxon>
        <taxon>Bacillariophyta</taxon>
        <taxon>Coscinodiscophyceae</taxon>
        <taxon>Thalassiosirophycidae</taxon>
        <taxon>Stephanodiscales</taxon>
        <taxon>Stephanodiscaceae</taxon>
        <taxon>Cyclotella</taxon>
    </lineage>
</organism>
<dbReference type="Proteomes" id="UP001516023">
    <property type="component" value="Unassembled WGS sequence"/>
</dbReference>
<evidence type="ECO:0000259" key="10">
    <source>
        <dbReference type="Pfam" id="PF10162"/>
    </source>
</evidence>
<feature type="compositionally biased region" description="Polar residues" evidence="8">
    <location>
        <begin position="1972"/>
        <end position="1981"/>
    </location>
</feature>
<evidence type="ECO:0000256" key="3">
    <source>
        <dbReference type="ARBA" id="ARBA00022475"/>
    </source>
</evidence>
<protein>
    <recommendedName>
        <fullName evidence="14">G8 domain-containing protein</fullName>
    </recommendedName>
</protein>
<dbReference type="GO" id="GO:0005886">
    <property type="term" value="C:plasma membrane"/>
    <property type="evidence" value="ECO:0007669"/>
    <property type="project" value="UniProtKB-SubCell"/>
</dbReference>
<dbReference type="InterPro" id="IPR055401">
    <property type="entry name" value="CEMIP_beta-hel_dom"/>
</dbReference>
<dbReference type="InterPro" id="IPR008979">
    <property type="entry name" value="Galactose-bd-like_sf"/>
</dbReference>
<reference evidence="12 13" key="1">
    <citation type="journal article" date="2020" name="G3 (Bethesda)">
        <title>Improved Reference Genome for Cyclotella cryptica CCMP332, a Model for Cell Wall Morphogenesis, Salinity Adaptation, and Lipid Production in Diatoms (Bacillariophyta).</title>
        <authorList>
            <person name="Roberts W.R."/>
            <person name="Downey K.M."/>
            <person name="Ruck E.C."/>
            <person name="Traller J.C."/>
            <person name="Alverson A.J."/>
        </authorList>
    </citation>
    <scope>NUCLEOTIDE SEQUENCE [LARGE SCALE GENOMIC DNA]</scope>
    <source>
        <strain evidence="12 13">CCMP332</strain>
    </source>
</reference>
<dbReference type="Pfam" id="PF10162">
    <property type="entry name" value="G8"/>
    <property type="match status" value="1"/>
</dbReference>
<feature type="chain" id="PRO_5044888009" description="G8 domain-containing protein" evidence="9">
    <location>
        <begin position="22"/>
        <end position="4362"/>
    </location>
</feature>
<dbReference type="InterPro" id="IPR006626">
    <property type="entry name" value="PbH1"/>
</dbReference>
<sequence>MKTLRLIQVIIIKTLFWLVSSSTLLRGQQHRGQHPTKKAAKSEMIGANVKASLSDAYKTVFFVAENFDRRVPDNAPINANQDAYAALLNKRDVLYREEVELDPSLDDGNPFTSSPKSASGKRAQGVGLMFSGGINEVIIQPEEILNDCDADDVDSSTCLSLKGGSVLGKRENRVVDKDYFEELHDEHYYLQELHALTQGGQGVANKDGSDIENPSLYTAGKFDPPQLEKGSDRHSGRRLTTETRHIGIFKPLECNAMGLPTAVECDANPDGWLSSLVASAGSGKVVVPCGKCIKYDLPTNATSVIHGLDIHGKLYIPPNYKSTLRTTFVFVQGELQMSDTNPVSPDNTSMKIILTGTNTVTFTPADSNANVTGTPFDAGFKPFLVAGGRLDIRGWDIPENGERVATWTPLLASIEGQRPQPILPVPNLVPVPIQPDNTTRTCPRAIVNHNFTESVDYSLWSGGEGAIITHDADKGIMVLSNIHLSWQGFRLDFTKFTIDCPLQPNVDYLLTARLKIDKPGMESQDMPCKESWYDCPVWTRKIILKDGTNRHQSNRINSGSIGKYGEWFTFMTVWRYSNEDLGDNVAGNIFFLENNEPGAILSMDEFAFELPSSKSFAKVDDTCAELVVNGNAESSDGHGWAFYPMWSSRSGSWSPTITKETQSNGSVNKFYRASNRKSYSDSIRFNMVKGCFVKGMTYQISLRIRVSSVTPLSYYVRISGPKSDGSAWIEKIILRCPTQSQSDGWRTCSGPYVIEADFDQIDEDIQFNVIFDRQVDNGPVWTVVDYDDISMSFMAGPAEGLSVDKSVVSRWGSKAEVHITSSTIMNTDSQNAIIESVTTHADGRATIKLETGIDSVLSDEDVQGMGVEVVLLSRNIKIEGEAGGTALEGGYFQVFHTPGVAQTIEGVEFTNMGQQQGKNRFALHFLYSGDVPGTLIARNSIVASNHRCVVIEGSSNITIEANVAYDTAGHCFYIGSDARDNTLLYNIGSRTNDVISSGKQLSGESDHDRATFQLYNPRNDYIGNVAAGSDGRGFGIYNDWRTFGEDNIDTNKGNIRRLEMKLFRANKAHSNAWQGFLLYDYEQFLTFRDFERVPLFENIHSYRNQLHGIYAKNVIAAEFIGGILADNQWGFFLLSSDGVLIDGMTVKGYTDAVQYITTPTNRLKLCSRPDWSHEGIRMMTKKDRYSETDPNRGLRLKNVAFSDFDKNTKSCLLGSWPISFSDITTDSHFDYTSSMQNVTVSHSGGLFMDACTASSKYGIDDIVINDLDGALIASIEGTSLEDAISGVFVSNTNFMKFSDCIEYASNCLAYCPGLCLRTVTYAVEQFGTEGLKLLVTNDSGDVRSIPGKLQSGDYQFFSHAYRPRKFSVSLPSGTYTARFIDEEGNEVWPTYVEELWDSAPDCAMSASPLDITLLKPKIHVTSYCNEMIRNGGQSELLMSSEPWAHTGPGVQVGSKLGINLSDAIVTVDRGASWTGVGQSIDSRCIDKMRGHYVEFSAWIRMFNKDGSPATNINPDSSSSDRQSPQLTLNSMQYRDVSTKEYIDTRTTSDVAQLARPYKSNGWNLVHGIFRLPSTPHLFIEVDSAPTDIQFHLDDVSMIPFNCDINQVVRNGNLEEFNITKYWDTWGEPKLDIVRGYGEAGNAVRASLRTHSSHGPAQVISLDCNAEAGDRLLFSARMKFESGGVKTTCDINTWDSSTRCSDIFLYTSSKNGVRQYNRVGQIITDPDADGWYHAHGVLVLNENHIDADYAKVYFDGTATSRDVIVDNLEVKVASQECSELVLNPSIEDSSFWSYIDRGRSMVSLVLGAQGGSDLALRSYGRSSSWRGLRQQLDTRCFFSGAEYEISAKFRLVNSTTSQGVLCDTNVQTNNRENTQCPSVVIYGWGCDGDDVYWRFWNNIPLFEWNPATFNDFRVGFIVDDSLASCDTMHVYIHQVNQDWDIIMDDLRISAGGTQIPSFMSTNSPTDDVPDATGTPTSKPTYTPTVETVTKCPLDGSDSLVISPGPIMLGTSDSLCILTKASESADGLLSNIAPVARSFNGRAWERSSGEFATQLLQGVAFEDYSNGTQITLPELPDGAQYYLTSYSYDISHEDKIARLLESATFGTTAFDLTAWDKGDVTRDSVGKWIQEQISKPMTSHREFFRSRVNPRLPTPRQIGRPNHPCDSLSRWRKFTFSKKDGDLSWFDQYFSTSYKEGDSYITIKLNGHIRTVLFPGSIVFDNVDYIFEYNKEYEMCGLPEERISGRVFLRMEDESCQWFENPVVTFYSDSIQPPKVLILPNISESILEPIDEMISNGGEFIYFDGIKDLSCDQLNDVTEQNDSPIFGKLPDGSWLQYDPRLRLEENNIKTPIVDGGGLVQALTGQQTRCANVPRTFLNEQDCTLSFSSSACGSLGALQLEIELNDDNIASMHDITGQYVYSVLGLPVIDFQNTTIESPCTPGLRSRWEVKAVDDCPNPTTLQPASNTTLFNLLNKSTDKNPFIRDISFPTSGYACGSDDTSSLATIEIIVGSHCFKRVHPEHMSVFDFTYWTLDDTHPGNIVAIMEGMPNPIKKWTDVMGTIFLMYPSFPSGDVPYHPIERWNTHSVHFSKLGRFGDVIKFVDLPNELRTDEVADYFGESASTGGEGIIVCGSPNESANDPSLGYQFDVTTGQDTERGLEHQREYVWTMVGLNSDDQLRQRVAWALSQLLVIVPSAIGVAGSHTEAFLTYYDIFVRNAFGNYGDILREIAFNPLMAENLSFLQSKSAAYMWETQQKVSFADENFAREIMQLFSTGLYALNIDGTPKLDDNGEPILVYTNDEIMSFARIWTGFDYQPARGNVEDSSWSGNRHDPLRIQASWRDKFPKSNLLGGYIGDGYPLCVDLPSKMFLRRGAVYRLLGTSSLPELMEDDWNFKTDPTIKKFTLDPASQLKATLCNPGSNGSCQFSNSVTLESNLICVALECAADTLRVVEVSPGIHYEYVSPPCVEQVVYPNAKKVINRERWADSSCANPLLPYASEACCSTGDLKAYRSPDYLYDQERVTFSTAESRCHAMGKKSCDFNEIRDLEYYKKGYHWSTDKCLIKVKVNAVGHVALVYEPDDYAYLHPHIDIANRNYFKVYWEGEYPLNDNDVSEGNSCGGGICESLTTGGCLCGTMISRSRVFKAMPDSADEVLSKLTIGAFDPSAYDNGTYAEELNVNGVTAYLTAVGSFNIDTVFAVTDSYGRIRHFKNSKEYVRIIGAPEYTFRNAPSFLSVLNTEAVVRDALYETEAALEHYLYHDNTAPFLAIRLIQRFTTSNPTPNYVKAVAMAFQQGKYDNFGSGKCGDLEATIAAIFLEPEARATVLNADPFMGGVREPLLRVMALMRSMELRQADGQPIPRLYDMHTKIGMMAHSFPTVFSFYLPEYIPDGRPRDATLVSPEAQIMDMPKTVGLLNGFFSMIKYGLSNCNGGFGNSRTSCREGNFVGANAYLSFSRPFNSETTSPDDHAEALISELSTLLTSGRLSTANKQVIKDAYLEELLSPSGGNADSALRLAQQLIVTAPEFHTTNSAKLSGKVRNLPEPPQTFGSTYKAIVYVLFAGGCDSFNMLVPHTCRGTKDMYAEYAQVREEIAIKKQDLRVLAGTTENQVCETFGVHPKLEAVQRMYNDGDLLFFANTGVLTKETDKQNYGRDTVTQLFAHNWMQREAQRVDPLRKEDGTGILGRIADALTKKGLNVGSFAIDVNAISLIGTPGVSLSPFILSRGGVSKFNYDASSDKMDAIITSLNGATTHDSGVFGDLWSSKLVKSLSDNKNLYDTLADKTTNILFPKSQLGGQLEMVAKMIDSRIERGTDADMFFLQTGGWDTHADVEDNLNNLFEDVDASFEAFASEMKNKGIWESVTVIETSDFARTLSPNTGRGSDHAWGGNYMMFGGDVKGRQIVGTYPENITDDGNLSLGRGRMIPTTSWDAVFLPLAEWTGVESSELDWICPNRNNFPASHFIDPTELFDFSTGEGPTSRMPTTEPTIYNPTAAPTRNKPTATPTSYKPTVSPDKPTTATPTSYKPTAATPTLNPIAPACLEGARIVKIELGTGENIHLFEVNVFSSGADVAKGKPSVQSSTLTTLLASRAVDGNINTFSHTDVEKSGSPVWWEVDLGAEYSIESVTIINRWCKDSTDPSGCLCRLSFATLLLIDGQGSVITTHSLGNTCGKSELLYDTKCSPTSTTTQSPSKSANPSVATPTSYKPTAATPTLNPVAPACLEGARIVKIELGTGENIHLFEVNVFSSGADVAKGKPSVQSSTLTTFLASRAVDGNINTFSHTDVEKSGSPVWWEVDLGAEYSIELVTIINRWCKDSTDPSGCLCRLSFATLLLIDGQGSVIASQSLGNTCSKSELLYDTKCSPHS</sequence>
<keyword evidence="5" id="KW-1133">Transmembrane helix</keyword>
<evidence type="ECO:0000256" key="7">
    <source>
        <dbReference type="ARBA" id="ARBA00023180"/>
    </source>
</evidence>
<dbReference type="Pfam" id="PF08811">
    <property type="entry name" value="DUF1800"/>
    <property type="match status" value="2"/>
</dbReference>
<evidence type="ECO:0000256" key="8">
    <source>
        <dbReference type="SAM" id="MobiDB-lite"/>
    </source>
</evidence>
<keyword evidence="7" id="KW-0325">Glycoprotein</keyword>
<evidence type="ECO:0000256" key="2">
    <source>
        <dbReference type="ARBA" id="ARBA00004236"/>
    </source>
</evidence>
<keyword evidence="4" id="KW-0812">Transmembrane</keyword>
<proteinExistence type="predicted"/>
<comment type="subcellular location">
    <subcellularLocation>
        <location evidence="2">Cell membrane</location>
    </subcellularLocation>
    <subcellularLocation>
        <location evidence="1">Membrane</location>
        <topology evidence="1">Single-pass membrane protein</topology>
    </subcellularLocation>
</comment>
<evidence type="ECO:0000313" key="12">
    <source>
        <dbReference type="EMBL" id="KAL3782181.1"/>
    </source>
</evidence>
<feature type="compositionally biased region" description="Polar residues" evidence="8">
    <location>
        <begin position="4191"/>
        <end position="4204"/>
    </location>
</feature>
<dbReference type="Pfam" id="PF22633">
    <property type="entry name" value="F5_F8_type_C_2"/>
    <property type="match status" value="2"/>
</dbReference>
<keyword evidence="9" id="KW-0732">Signal</keyword>
<evidence type="ECO:0000256" key="1">
    <source>
        <dbReference type="ARBA" id="ARBA00004167"/>
    </source>
</evidence>
<keyword evidence="6" id="KW-0472">Membrane</keyword>
<evidence type="ECO:0000256" key="4">
    <source>
        <dbReference type="ARBA" id="ARBA00022692"/>
    </source>
</evidence>
<dbReference type="InterPro" id="IPR010869">
    <property type="entry name" value="DUF1501"/>
</dbReference>
<dbReference type="PANTHER" id="PTHR43737:SF1">
    <property type="entry name" value="DUF1501 DOMAIN-CONTAINING PROTEIN"/>
    <property type="match status" value="1"/>
</dbReference>
<evidence type="ECO:0000259" key="11">
    <source>
        <dbReference type="Pfam" id="PF24606"/>
    </source>
</evidence>
<feature type="compositionally biased region" description="Basic and acidic residues" evidence="8">
    <location>
        <begin position="229"/>
        <end position="238"/>
    </location>
</feature>
<dbReference type="InterPro" id="IPR012334">
    <property type="entry name" value="Pectin_lyas_fold"/>
</dbReference>
<dbReference type="EMBL" id="JABMIG020000294">
    <property type="protein sequence ID" value="KAL3782181.1"/>
    <property type="molecule type" value="Genomic_DNA"/>
</dbReference>
<evidence type="ECO:0000256" key="9">
    <source>
        <dbReference type="SAM" id="SignalP"/>
    </source>
</evidence>
<feature type="domain" description="G8" evidence="10">
    <location>
        <begin position="282"/>
        <end position="395"/>
    </location>
</feature>
<dbReference type="InterPro" id="IPR019316">
    <property type="entry name" value="G8_domain"/>
</dbReference>
<dbReference type="InterPro" id="IPR011050">
    <property type="entry name" value="Pectin_lyase_fold/virulence"/>
</dbReference>
<dbReference type="SUPFAM" id="SSF51126">
    <property type="entry name" value="Pectin lyase-like"/>
    <property type="match status" value="1"/>
</dbReference>
<feature type="region of interest" description="Disordered" evidence="8">
    <location>
        <begin position="4177"/>
        <end position="4204"/>
    </location>
</feature>
<dbReference type="PANTHER" id="PTHR43737">
    <property type="entry name" value="BLL7424 PROTEIN"/>
    <property type="match status" value="1"/>
</dbReference>
<feature type="region of interest" description="Disordered" evidence="8">
    <location>
        <begin position="1956"/>
        <end position="1981"/>
    </location>
</feature>
<dbReference type="Gene3D" id="2.160.20.10">
    <property type="entry name" value="Single-stranded right-handed beta-helix, Pectin lyase-like"/>
    <property type="match status" value="1"/>
</dbReference>
<feature type="domain" description="CEMIP beta-helix" evidence="11">
    <location>
        <begin position="901"/>
        <end position="1076"/>
    </location>
</feature>
<evidence type="ECO:0000256" key="5">
    <source>
        <dbReference type="ARBA" id="ARBA00022989"/>
    </source>
</evidence>
<keyword evidence="3" id="KW-1003">Cell membrane</keyword>
<gene>
    <name evidence="12" type="ORF">HJC23_000159</name>
</gene>
<evidence type="ECO:0000313" key="13">
    <source>
        <dbReference type="Proteomes" id="UP001516023"/>
    </source>
</evidence>